<dbReference type="Proteomes" id="UP000260983">
    <property type="component" value="Unassembled WGS sequence"/>
</dbReference>
<dbReference type="InterPro" id="IPR036271">
    <property type="entry name" value="Tet_transcr_reg_TetR-rel_C_sf"/>
</dbReference>
<feature type="transmembrane region" description="Helical" evidence="3">
    <location>
        <begin position="148"/>
        <end position="167"/>
    </location>
</feature>
<gene>
    <name evidence="5" type="ORF">DXB65_16335</name>
</gene>
<reference evidence="5 6" key="1">
    <citation type="submission" date="2018-08" db="EMBL/GenBank/DDBJ databases">
        <title>A genome reference for cultivated species of the human gut microbiota.</title>
        <authorList>
            <person name="Zou Y."/>
            <person name="Xue W."/>
            <person name="Luo G."/>
        </authorList>
    </citation>
    <scope>NUCLEOTIDE SEQUENCE [LARGE SCALE GENOMIC DNA]</scope>
    <source>
        <strain evidence="5 6">OM05-15BH</strain>
    </source>
</reference>
<evidence type="ECO:0000256" key="1">
    <source>
        <dbReference type="ARBA" id="ARBA00023125"/>
    </source>
</evidence>
<proteinExistence type="predicted"/>
<dbReference type="InterPro" id="IPR050109">
    <property type="entry name" value="HTH-type_TetR-like_transc_reg"/>
</dbReference>
<dbReference type="InterPro" id="IPR009057">
    <property type="entry name" value="Homeodomain-like_sf"/>
</dbReference>
<dbReference type="PRINTS" id="PR00455">
    <property type="entry name" value="HTHTETR"/>
</dbReference>
<accession>A0A3E5B6X7</accession>
<dbReference type="SUPFAM" id="SSF46689">
    <property type="entry name" value="Homeodomain-like"/>
    <property type="match status" value="1"/>
</dbReference>
<keyword evidence="1 2" id="KW-0238">DNA-binding</keyword>
<dbReference type="PANTHER" id="PTHR30055">
    <property type="entry name" value="HTH-TYPE TRANSCRIPTIONAL REGULATOR RUTR"/>
    <property type="match status" value="1"/>
</dbReference>
<evidence type="ECO:0000259" key="4">
    <source>
        <dbReference type="PROSITE" id="PS50977"/>
    </source>
</evidence>
<feature type="domain" description="HTH tetR-type" evidence="4">
    <location>
        <begin position="6"/>
        <end position="66"/>
    </location>
</feature>
<dbReference type="SUPFAM" id="SSF48498">
    <property type="entry name" value="Tetracyclin repressor-like, C-terminal domain"/>
    <property type="match status" value="1"/>
</dbReference>
<keyword evidence="3" id="KW-1133">Transmembrane helix</keyword>
<keyword evidence="3" id="KW-0472">Membrane</keyword>
<dbReference type="AlphaFoldDB" id="A0A3E5B6X7"/>
<dbReference type="PANTHER" id="PTHR30055:SF207">
    <property type="entry name" value="HTH-TYPE TRANSCRIPTIONAL REPRESSOR FATR"/>
    <property type="match status" value="1"/>
</dbReference>
<name>A0A3E5B6X7_9BACE</name>
<evidence type="ECO:0000256" key="2">
    <source>
        <dbReference type="PROSITE-ProRule" id="PRU00335"/>
    </source>
</evidence>
<dbReference type="EMBL" id="QSUL01000011">
    <property type="protein sequence ID" value="RGN33296.1"/>
    <property type="molecule type" value="Genomic_DNA"/>
</dbReference>
<dbReference type="PROSITE" id="PS50977">
    <property type="entry name" value="HTH_TETR_2"/>
    <property type="match status" value="1"/>
</dbReference>
<organism evidence="5 6">
    <name type="scientific">Bacteroides oleiciplenus</name>
    <dbReference type="NCBI Taxonomy" id="626931"/>
    <lineage>
        <taxon>Bacteria</taxon>
        <taxon>Pseudomonadati</taxon>
        <taxon>Bacteroidota</taxon>
        <taxon>Bacteroidia</taxon>
        <taxon>Bacteroidales</taxon>
        <taxon>Bacteroidaceae</taxon>
        <taxon>Bacteroides</taxon>
    </lineage>
</organism>
<dbReference type="Pfam" id="PF00440">
    <property type="entry name" value="TetR_N"/>
    <property type="match status" value="1"/>
</dbReference>
<dbReference type="Gene3D" id="1.10.357.10">
    <property type="entry name" value="Tetracycline Repressor, domain 2"/>
    <property type="match status" value="1"/>
</dbReference>
<dbReference type="GO" id="GO:0000976">
    <property type="term" value="F:transcription cis-regulatory region binding"/>
    <property type="evidence" value="ECO:0007669"/>
    <property type="project" value="TreeGrafter"/>
</dbReference>
<evidence type="ECO:0000313" key="5">
    <source>
        <dbReference type="EMBL" id="RGN33296.1"/>
    </source>
</evidence>
<evidence type="ECO:0000256" key="3">
    <source>
        <dbReference type="SAM" id="Phobius"/>
    </source>
</evidence>
<comment type="caution">
    <text evidence="5">The sequence shown here is derived from an EMBL/GenBank/DDBJ whole genome shotgun (WGS) entry which is preliminary data.</text>
</comment>
<evidence type="ECO:0000313" key="6">
    <source>
        <dbReference type="Proteomes" id="UP000260983"/>
    </source>
</evidence>
<dbReference type="RefSeq" id="WP_009132302.1">
    <property type="nucleotide sequence ID" value="NZ_CABKRN010000006.1"/>
</dbReference>
<dbReference type="GO" id="GO:0003700">
    <property type="term" value="F:DNA-binding transcription factor activity"/>
    <property type="evidence" value="ECO:0007669"/>
    <property type="project" value="TreeGrafter"/>
</dbReference>
<dbReference type="InterPro" id="IPR001647">
    <property type="entry name" value="HTH_TetR"/>
</dbReference>
<feature type="DNA-binding region" description="H-T-H motif" evidence="2">
    <location>
        <begin position="29"/>
        <end position="48"/>
    </location>
</feature>
<protein>
    <submittedName>
        <fullName evidence="5">TetR/AcrR family transcriptional regulator</fullName>
    </submittedName>
</protein>
<keyword evidence="3" id="KW-0812">Transmembrane</keyword>
<sequence>MATNDNDLERKIIEAAQQLFMKNGFVETNMSDIATAVGINRPVLHYYFRTKDKMFQAVFGNIILSLAPEIQDIMLQDKPLPERVGRLVDAYFNVFLRYPYLPVFMVREIERDVEHLISTARELQLERYFHKIATSLQEEMDSGKLKQVPMHFIFFTLYGALTFPFLAKKLFLSLSSNEGENEDFTEILMEWKSYIIMQMKNLLCYED</sequence>